<keyword evidence="2" id="KW-1185">Reference proteome</keyword>
<gene>
    <name evidence="1" type="ORF">Trco_003986</name>
</gene>
<evidence type="ECO:0000313" key="1">
    <source>
        <dbReference type="EMBL" id="KAH6607673.1"/>
    </source>
</evidence>
<sequence>MGDITWEQLVVVGKSSNDRGGVSGHLGFAVDADDDGCLGGGNGNAVSALSNRSCVDVVVGPGQDVALASDVKALAIRLVDGGLVSGDDVGHDLHLGGGDL</sequence>
<dbReference type="EMBL" id="JAIWOZ010000003">
    <property type="protein sequence ID" value="KAH6607673.1"/>
    <property type="molecule type" value="Genomic_DNA"/>
</dbReference>
<comment type="caution">
    <text evidence="1">The sequence shown here is derived from an EMBL/GenBank/DDBJ whole genome shotgun (WGS) entry which is preliminary data.</text>
</comment>
<dbReference type="AlphaFoldDB" id="A0A9P8TWP3"/>
<organism evidence="1 2">
    <name type="scientific">Trichoderma cornu-damae</name>
    <dbReference type="NCBI Taxonomy" id="654480"/>
    <lineage>
        <taxon>Eukaryota</taxon>
        <taxon>Fungi</taxon>
        <taxon>Dikarya</taxon>
        <taxon>Ascomycota</taxon>
        <taxon>Pezizomycotina</taxon>
        <taxon>Sordariomycetes</taxon>
        <taxon>Hypocreomycetidae</taxon>
        <taxon>Hypocreales</taxon>
        <taxon>Hypocreaceae</taxon>
        <taxon>Trichoderma</taxon>
    </lineage>
</organism>
<reference evidence="1" key="1">
    <citation type="submission" date="2021-08" db="EMBL/GenBank/DDBJ databases">
        <title>Chromosome-Level Trichoderma cornu-damae using Hi-C Data.</title>
        <authorList>
            <person name="Kim C.S."/>
        </authorList>
    </citation>
    <scope>NUCLEOTIDE SEQUENCE</scope>
    <source>
        <strain evidence="1">KA19-0412C</strain>
    </source>
</reference>
<evidence type="ECO:0000313" key="2">
    <source>
        <dbReference type="Proteomes" id="UP000827724"/>
    </source>
</evidence>
<dbReference type="Proteomes" id="UP000827724">
    <property type="component" value="Unassembled WGS sequence"/>
</dbReference>
<protein>
    <submittedName>
        <fullName evidence="1">Uncharacterized protein</fullName>
    </submittedName>
</protein>
<proteinExistence type="predicted"/>
<name>A0A9P8TWP3_9HYPO</name>
<accession>A0A9P8TWP3</accession>